<dbReference type="EMBL" id="SPOI01000089">
    <property type="protein sequence ID" value="TIB37870.1"/>
    <property type="molecule type" value="Genomic_DNA"/>
</dbReference>
<name>A0A4T0HAM3_WALIC</name>
<evidence type="ECO:0000313" key="3">
    <source>
        <dbReference type="Proteomes" id="UP000306954"/>
    </source>
</evidence>
<dbReference type="Proteomes" id="UP000306954">
    <property type="component" value="Unassembled WGS sequence"/>
</dbReference>
<dbReference type="OrthoDB" id="3345971at2759"/>
<protein>
    <recommendedName>
        <fullName evidence="5">Arrestin-like N-terminal domain-containing protein</fullName>
    </recommendedName>
</protein>
<proteinExistence type="predicted"/>
<evidence type="ECO:0000313" key="2">
    <source>
        <dbReference type="EMBL" id="TIB37870.1"/>
    </source>
</evidence>
<accession>A0A4T0HAM3</accession>
<gene>
    <name evidence="2" type="ORF">E3P86_02034</name>
    <name evidence="1" type="ORF">E3P90_02419</name>
</gene>
<dbReference type="OMA" id="GIRHESC"/>
<evidence type="ECO:0008006" key="5">
    <source>
        <dbReference type="Google" id="ProtNLM"/>
    </source>
</evidence>
<reference evidence="3 4" key="1">
    <citation type="submission" date="2019-03" db="EMBL/GenBank/DDBJ databases">
        <title>Sequencing 23 genomes of Wallemia ichthyophaga.</title>
        <authorList>
            <person name="Gostincar C."/>
        </authorList>
    </citation>
    <scope>NUCLEOTIDE SEQUENCE [LARGE SCALE GENOMIC DNA]</scope>
    <source>
        <strain evidence="2 4">EXF-6200</strain>
        <strain evidence="1 3">EXF-8621</strain>
    </source>
</reference>
<dbReference type="AlphaFoldDB" id="A0A4T0HAM3"/>
<sequence>MPLQKSSLTIDLPNTHNVIVLKEPAFLSSSRVPNYSSQEVYELRGTLELFLPARRRIRSIQVKLQNVEEAVVHGRMSRRLVLDETLEVSVDEEGLDRGVHIYEFNLRIDSRTPNYDRHPRGGTMQYLEATVQFHELFSRALTRRIPLIFVSHPNGEGFIPLDHVHRDYVDDLGPLEVSFKTQHLTIAGYIMVEMYLPSPAPALEIKGLSVTLEQHTSIHDNGHLVETLPVDTHTLLEKGGREDCLMRAPNHSAAIRCFYYVKLPTDDYCRPSTLEWSMARLRHQHFIKFDLLYKKEKLRCASVNVPVILPQCLLSVDSVTLPTYSDAGYPVPSKRLWDQPLPQYYNNCSCGKDSLTLKADAEGVQNLDKFTPKKQGIWLTDLRHKEESISSRDSYEEIRAAKRVNEYVVE</sequence>
<evidence type="ECO:0000313" key="4">
    <source>
        <dbReference type="Proteomes" id="UP000310689"/>
    </source>
</evidence>
<evidence type="ECO:0000313" key="1">
    <source>
        <dbReference type="EMBL" id="TIB11362.1"/>
    </source>
</evidence>
<comment type="caution">
    <text evidence="1">The sequence shown here is derived from an EMBL/GenBank/DDBJ whole genome shotgun (WGS) entry which is preliminary data.</text>
</comment>
<dbReference type="EMBL" id="SPOF01000024">
    <property type="protein sequence ID" value="TIB11362.1"/>
    <property type="molecule type" value="Genomic_DNA"/>
</dbReference>
<organism evidence="1 3">
    <name type="scientific">Wallemia ichthyophaga</name>
    <dbReference type="NCBI Taxonomy" id="245174"/>
    <lineage>
        <taxon>Eukaryota</taxon>
        <taxon>Fungi</taxon>
        <taxon>Dikarya</taxon>
        <taxon>Basidiomycota</taxon>
        <taxon>Wallemiomycotina</taxon>
        <taxon>Wallemiomycetes</taxon>
        <taxon>Wallemiales</taxon>
        <taxon>Wallemiaceae</taxon>
        <taxon>Wallemia</taxon>
    </lineage>
</organism>
<dbReference type="Proteomes" id="UP000310689">
    <property type="component" value="Unassembled WGS sequence"/>
</dbReference>